<dbReference type="GO" id="GO:0005634">
    <property type="term" value="C:nucleus"/>
    <property type="evidence" value="ECO:0007669"/>
    <property type="project" value="UniProtKB-SubCell"/>
</dbReference>
<dbReference type="AlphaFoldDB" id="A0A8X8XL34"/>
<evidence type="ECO:0000256" key="5">
    <source>
        <dbReference type="ARBA" id="ARBA00023016"/>
    </source>
</evidence>
<evidence type="ECO:0000256" key="4">
    <source>
        <dbReference type="ARBA" id="ARBA00023015"/>
    </source>
</evidence>
<evidence type="ECO:0000313" key="13">
    <source>
        <dbReference type="Proteomes" id="UP000298416"/>
    </source>
</evidence>
<keyword evidence="4" id="KW-0805">Transcription regulation</keyword>
<sequence>MLVGHEMGENGFGLKEEENQKRKQELVSVKEEVFMYSDEEAKPMEGLREIGPPAFLKKTYEMVDDARTDSIISWSLTRDSFIVWDPHKFSADLLPKHFKHNNFSSFVRQLNTYRFRKIDPDRWEFRSQGFEQGKRHLLKHMTRRKNKSIAIQRKEAPDSTDHGAESVDAELEKLRSDYAGFRAEIAKLKHQNQSSMQDLAAVRERLRVTETKQKHMVVFMIKSLRNPMSLQYLIERVGMMNKRRRVEHRCIDVEELVGGETERSLDQVYQEMMIGAEAFSSDESGTSTTTASENELLWEKLMEDDVIYEDEGDNTGTWKHSDIVSELEGLIAEPPANGMVGSCESA</sequence>
<evidence type="ECO:0000256" key="1">
    <source>
        <dbReference type="ARBA" id="ARBA00004123"/>
    </source>
</evidence>
<feature type="compositionally biased region" description="Basic and acidic residues" evidence="10">
    <location>
        <begin position="152"/>
        <end position="166"/>
    </location>
</feature>
<reference evidence="12" key="1">
    <citation type="submission" date="2018-01" db="EMBL/GenBank/DDBJ databases">
        <authorList>
            <person name="Mao J.F."/>
        </authorList>
    </citation>
    <scope>NUCLEOTIDE SEQUENCE</scope>
    <source>
        <strain evidence="12">Huo1</strain>
        <tissue evidence="12">Leaf</tissue>
    </source>
</reference>
<keyword evidence="6" id="KW-0238">DNA-binding</keyword>
<feature type="domain" description="HSF-type DNA-binding" evidence="11">
    <location>
        <begin position="94"/>
        <end position="118"/>
    </location>
</feature>
<accession>A0A8X8XL34</accession>
<dbReference type="SMART" id="SM00415">
    <property type="entry name" value="HSF"/>
    <property type="match status" value="1"/>
</dbReference>
<comment type="subunit">
    <text evidence="2">Homotrimer.</text>
</comment>
<feature type="region of interest" description="Disordered" evidence="10">
    <location>
        <begin position="1"/>
        <end position="20"/>
    </location>
</feature>
<keyword evidence="3" id="KW-0597">Phosphoprotein</keyword>
<dbReference type="EMBL" id="PNBA02000009">
    <property type="protein sequence ID" value="KAG6413868.1"/>
    <property type="molecule type" value="Genomic_DNA"/>
</dbReference>
<feature type="region of interest" description="Disordered" evidence="10">
    <location>
        <begin position="144"/>
        <end position="166"/>
    </location>
</feature>
<evidence type="ECO:0000259" key="11">
    <source>
        <dbReference type="PROSITE" id="PS00434"/>
    </source>
</evidence>
<dbReference type="Pfam" id="PF00447">
    <property type="entry name" value="HSF_DNA-bind"/>
    <property type="match status" value="1"/>
</dbReference>
<dbReference type="InterPro" id="IPR036388">
    <property type="entry name" value="WH-like_DNA-bd_sf"/>
</dbReference>
<dbReference type="PROSITE" id="PS00434">
    <property type="entry name" value="HSF_DOMAIN"/>
    <property type="match status" value="1"/>
</dbReference>
<dbReference type="InterPro" id="IPR036390">
    <property type="entry name" value="WH_DNA-bd_sf"/>
</dbReference>
<dbReference type="GO" id="GO:0003700">
    <property type="term" value="F:DNA-binding transcription factor activity"/>
    <property type="evidence" value="ECO:0007669"/>
    <property type="project" value="InterPro"/>
</dbReference>
<evidence type="ECO:0000256" key="2">
    <source>
        <dbReference type="ARBA" id="ARBA00011233"/>
    </source>
</evidence>
<dbReference type="PRINTS" id="PR00056">
    <property type="entry name" value="HSFDOMAIN"/>
</dbReference>
<dbReference type="GO" id="GO:0034605">
    <property type="term" value="P:cellular response to heat"/>
    <property type="evidence" value="ECO:0007669"/>
    <property type="project" value="TreeGrafter"/>
</dbReference>
<evidence type="ECO:0000313" key="12">
    <source>
        <dbReference type="EMBL" id="KAG6413868.1"/>
    </source>
</evidence>
<dbReference type="OrthoDB" id="60033at2759"/>
<evidence type="ECO:0000256" key="7">
    <source>
        <dbReference type="ARBA" id="ARBA00023163"/>
    </source>
</evidence>
<proteinExistence type="inferred from homology"/>
<dbReference type="Gene3D" id="1.10.10.10">
    <property type="entry name" value="Winged helix-like DNA-binding domain superfamily/Winged helix DNA-binding domain"/>
    <property type="match status" value="1"/>
</dbReference>
<comment type="similarity">
    <text evidence="9">Belongs to the HSF family.</text>
</comment>
<comment type="subcellular location">
    <subcellularLocation>
        <location evidence="1">Nucleus</location>
    </subcellularLocation>
</comment>
<evidence type="ECO:0000256" key="10">
    <source>
        <dbReference type="SAM" id="MobiDB-lite"/>
    </source>
</evidence>
<dbReference type="Proteomes" id="UP000298416">
    <property type="component" value="Unassembled WGS sequence"/>
</dbReference>
<evidence type="ECO:0000256" key="9">
    <source>
        <dbReference type="RuleBase" id="RU004020"/>
    </source>
</evidence>
<dbReference type="SUPFAM" id="SSF46785">
    <property type="entry name" value="Winged helix' DNA-binding domain"/>
    <property type="match status" value="1"/>
</dbReference>
<keyword evidence="8" id="KW-0539">Nucleus</keyword>
<evidence type="ECO:0000256" key="6">
    <source>
        <dbReference type="ARBA" id="ARBA00023125"/>
    </source>
</evidence>
<dbReference type="InterPro" id="IPR000232">
    <property type="entry name" value="HSF_DNA-bd"/>
</dbReference>
<comment type="caution">
    <text evidence="12">The sequence shown here is derived from an EMBL/GenBank/DDBJ whole genome shotgun (WGS) entry which is preliminary data.</text>
</comment>
<evidence type="ECO:0000256" key="3">
    <source>
        <dbReference type="ARBA" id="ARBA00022553"/>
    </source>
</evidence>
<keyword evidence="5" id="KW-0346">Stress response</keyword>
<keyword evidence="13" id="KW-1185">Reference proteome</keyword>
<dbReference type="PANTHER" id="PTHR10015:SF448">
    <property type="entry name" value="HEAT STRESS TRANSCRIPTION FACTOR A-7A-LIKE"/>
    <property type="match status" value="1"/>
</dbReference>
<dbReference type="PANTHER" id="PTHR10015">
    <property type="entry name" value="HEAT SHOCK TRANSCRIPTION FACTOR"/>
    <property type="match status" value="1"/>
</dbReference>
<dbReference type="GO" id="GO:0006357">
    <property type="term" value="P:regulation of transcription by RNA polymerase II"/>
    <property type="evidence" value="ECO:0007669"/>
    <property type="project" value="TreeGrafter"/>
</dbReference>
<name>A0A8X8XL34_SALSN</name>
<dbReference type="FunFam" id="1.10.10.10:FF:000037">
    <property type="entry name" value="Heat stress transcription factor B-4"/>
    <property type="match status" value="1"/>
</dbReference>
<reference evidence="12" key="2">
    <citation type="submission" date="2020-08" db="EMBL/GenBank/DDBJ databases">
        <title>Plant Genome Project.</title>
        <authorList>
            <person name="Zhang R.-G."/>
        </authorList>
    </citation>
    <scope>NUCLEOTIDE SEQUENCE</scope>
    <source>
        <strain evidence="12">Huo1</strain>
        <tissue evidence="12">Leaf</tissue>
    </source>
</reference>
<dbReference type="GO" id="GO:0000978">
    <property type="term" value="F:RNA polymerase II cis-regulatory region sequence-specific DNA binding"/>
    <property type="evidence" value="ECO:0007669"/>
    <property type="project" value="TreeGrafter"/>
</dbReference>
<gene>
    <name evidence="12" type="ORF">SASPL_126583</name>
</gene>
<keyword evidence="7" id="KW-0804">Transcription</keyword>
<protein>
    <recommendedName>
        <fullName evidence="11">HSF-type DNA-binding domain-containing protein</fullName>
    </recommendedName>
</protein>
<organism evidence="12">
    <name type="scientific">Salvia splendens</name>
    <name type="common">Scarlet sage</name>
    <dbReference type="NCBI Taxonomy" id="180675"/>
    <lineage>
        <taxon>Eukaryota</taxon>
        <taxon>Viridiplantae</taxon>
        <taxon>Streptophyta</taxon>
        <taxon>Embryophyta</taxon>
        <taxon>Tracheophyta</taxon>
        <taxon>Spermatophyta</taxon>
        <taxon>Magnoliopsida</taxon>
        <taxon>eudicotyledons</taxon>
        <taxon>Gunneridae</taxon>
        <taxon>Pentapetalae</taxon>
        <taxon>asterids</taxon>
        <taxon>lamiids</taxon>
        <taxon>Lamiales</taxon>
        <taxon>Lamiaceae</taxon>
        <taxon>Nepetoideae</taxon>
        <taxon>Mentheae</taxon>
        <taxon>Salviinae</taxon>
        <taxon>Salvia</taxon>
        <taxon>Salvia subgen. Calosphace</taxon>
        <taxon>core Calosphace</taxon>
    </lineage>
</organism>
<evidence type="ECO:0000256" key="8">
    <source>
        <dbReference type="ARBA" id="ARBA00023242"/>
    </source>
</evidence>